<evidence type="ECO:0000256" key="10">
    <source>
        <dbReference type="ARBA" id="ARBA00023315"/>
    </source>
</evidence>
<dbReference type="GO" id="GO:0003870">
    <property type="term" value="F:5-aminolevulinate synthase activity"/>
    <property type="evidence" value="ECO:0007669"/>
    <property type="project" value="UniProtKB-EC"/>
</dbReference>
<dbReference type="GO" id="GO:0030170">
    <property type="term" value="F:pyridoxal phosphate binding"/>
    <property type="evidence" value="ECO:0007669"/>
    <property type="project" value="InterPro"/>
</dbReference>
<evidence type="ECO:0000256" key="1">
    <source>
        <dbReference type="ARBA" id="ARBA00001933"/>
    </source>
</evidence>
<evidence type="ECO:0000259" key="17">
    <source>
        <dbReference type="Pfam" id="PF00155"/>
    </source>
</evidence>
<dbReference type="EMBL" id="CP025334">
    <property type="protein sequence ID" value="AZT97650.1"/>
    <property type="molecule type" value="Genomic_DNA"/>
</dbReference>
<evidence type="ECO:0000256" key="16">
    <source>
        <dbReference type="RuleBase" id="RU003693"/>
    </source>
</evidence>
<dbReference type="InterPro" id="IPR050087">
    <property type="entry name" value="AON_synthase_class-II"/>
</dbReference>
<dbReference type="NCBIfam" id="TIGR01821">
    <property type="entry name" value="5aminolev_synth"/>
    <property type="match status" value="1"/>
</dbReference>
<dbReference type="PROSITE" id="PS00599">
    <property type="entry name" value="AA_TRANSFER_CLASS_2"/>
    <property type="match status" value="1"/>
</dbReference>
<dbReference type="InterPro" id="IPR010961">
    <property type="entry name" value="4pyrrol_synth_NH2levulA_synth"/>
</dbReference>
<evidence type="ECO:0000256" key="14">
    <source>
        <dbReference type="ARBA" id="ARBA00047654"/>
    </source>
</evidence>
<dbReference type="RefSeq" id="WP_127362137.1">
    <property type="nucleotide sequence ID" value="NZ_CP025334.1"/>
</dbReference>
<evidence type="ECO:0000256" key="3">
    <source>
        <dbReference type="ARBA" id="ARBA00008392"/>
    </source>
</evidence>
<dbReference type="PANTHER" id="PTHR13693">
    <property type="entry name" value="CLASS II AMINOTRANSFERASE/8-AMINO-7-OXONONANOATE SYNTHASE"/>
    <property type="match status" value="1"/>
</dbReference>
<keyword evidence="7" id="KW-0808">Transferase</keyword>
<dbReference type="GO" id="GO:0008710">
    <property type="term" value="F:8-amino-7-oxononanoate synthase activity"/>
    <property type="evidence" value="ECO:0007669"/>
    <property type="project" value="UniProtKB-EC"/>
</dbReference>
<dbReference type="Pfam" id="PF00155">
    <property type="entry name" value="Aminotran_1_2"/>
    <property type="match status" value="1"/>
</dbReference>
<comment type="pathway">
    <text evidence="2">Porphyrin-containing compound metabolism; protoporphyrin-IX biosynthesis; 5-aminolevulinate from glycine: step 1/1.</text>
</comment>
<comment type="similarity">
    <text evidence="3 16">Belongs to the class-II pyridoxal-phosphate-dependent aminotransferase family.</text>
</comment>
<sequence>MYDQLFSRALEELRESGQYRTFTNINRIAGRYPTARTDHSSNKEVVVWCSNDYLGMSSHPDVMAAMTTAVTEYGVGSGGSRNISGNCELHRKLEAAIADWHGKEAALTFPTGYGSNDATLQCLLRFLPDVVVFSDEMNHASIINGIRATSAEKHVFRHNDVDHLRSLLAQYPLERPKLVVFESIYSMDGDVAPIAEISGVAKEHNALTFLDEVHAVGMYGPRGAGIAAKLGISDRIDIIQATLAKGIGVIGGYIAASSLLVDTVRSFAPGFIFTTAQVPGVVAASLASVEHLKHCNVERRALQEKTATLRAALDAAGVPIMPESTTHVLPVHVGDSTLCRRAAAHLLEHYGVYLQPINYPSVARGTERFRVNATPNHTDEQIEHLATALKETFTKFGLPLRVQVSA</sequence>
<dbReference type="AlphaFoldDB" id="A0A3Q9P1X7"/>
<dbReference type="PANTHER" id="PTHR13693:SF102">
    <property type="entry name" value="2-AMINO-3-KETOBUTYRATE COENZYME A LIGASE, MITOCHONDRIAL"/>
    <property type="match status" value="1"/>
</dbReference>
<evidence type="ECO:0000256" key="5">
    <source>
        <dbReference type="ARBA" id="ARBA00013187"/>
    </source>
</evidence>
<feature type="domain" description="Aminotransferase class I/classII large" evidence="17">
    <location>
        <begin position="44"/>
        <end position="389"/>
    </location>
</feature>
<dbReference type="SUPFAM" id="SSF53383">
    <property type="entry name" value="PLP-dependent transferases"/>
    <property type="match status" value="1"/>
</dbReference>
<keyword evidence="10" id="KW-0012">Acyltransferase</keyword>
<evidence type="ECO:0000256" key="12">
    <source>
        <dbReference type="ARBA" id="ARBA00031945"/>
    </source>
</evidence>
<reference evidence="18 19" key="2">
    <citation type="submission" date="2019-01" db="EMBL/GenBank/DDBJ databases">
        <title>Comparative genomic analysis of Brevibacterium aurantiacum sheds light on its evolution and its adaptation to smear-ripened cheeses.</title>
        <authorList>
            <person name="Moineau S."/>
        </authorList>
    </citation>
    <scope>NUCLEOTIDE SEQUENCE [LARGE SCALE GENOMIC DNA]</scope>
    <source>
        <strain evidence="18 19">SMQ-1420</strain>
    </source>
</reference>
<dbReference type="InterPro" id="IPR015421">
    <property type="entry name" value="PyrdxlP-dep_Trfase_major"/>
</dbReference>
<dbReference type="FunFam" id="3.40.640.10:FF:000006">
    <property type="entry name" value="5-aminolevulinate synthase, mitochondrial"/>
    <property type="match status" value="1"/>
</dbReference>
<protein>
    <recommendedName>
        <fullName evidence="11">5-aminolevulinic acid synthase</fullName>
        <ecNumber evidence="6">2.3.1.37</ecNumber>
        <ecNumber evidence="5">2.3.1.47</ecNumber>
    </recommendedName>
    <alternativeName>
        <fullName evidence="12">Delta-ALA synthase</fullName>
    </alternativeName>
    <alternativeName>
        <fullName evidence="13">Delta-aminolevulinate synthase</fullName>
    </alternativeName>
</protein>
<dbReference type="Gene3D" id="3.40.640.10">
    <property type="entry name" value="Type I PLP-dependent aspartate aminotransferase-like (Major domain)"/>
    <property type="match status" value="1"/>
</dbReference>
<dbReference type="InterPro" id="IPR001917">
    <property type="entry name" value="Aminotrans_II_pyridoxalP_BS"/>
</dbReference>
<evidence type="ECO:0000313" key="19">
    <source>
        <dbReference type="Proteomes" id="UP000282731"/>
    </source>
</evidence>
<dbReference type="Proteomes" id="UP000282731">
    <property type="component" value="Chromosome"/>
</dbReference>
<dbReference type="InterPro" id="IPR015424">
    <property type="entry name" value="PyrdxlP-dep_Trfase"/>
</dbReference>
<comment type="catalytic activity">
    <reaction evidence="15">
        <text>6-carboxyhexanoyl-[ACP] + L-alanine + H(+) = (8S)-8-amino-7-oxononanoate + holo-[ACP] + CO2</text>
        <dbReference type="Rhea" id="RHEA:42288"/>
        <dbReference type="Rhea" id="RHEA-COMP:9685"/>
        <dbReference type="Rhea" id="RHEA-COMP:9955"/>
        <dbReference type="ChEBI" id="CHEBI:15378"/>
        <dbReference type="ChEBI" id="CHEBI:16526"/>
        <dbReference type="ChEBI" id="CHEBI:57972"/>
        <dbReference type="ChEBI" id="CHEBI:64479"/>
        <dbReference type="ChEBI" id="CHEBI:78846"/>
        <dbReference type="ChEBI" id="CHEBI:149468"/>
        <dbReference type="EC" id="2.3.1.47"/>
    </reaction>
</comment>
<gene>
    <name evidence="18" type="primary">hemA</name>
    <name evidence="18" type="ORF">CXR27_12040</name>
</gene>
<accession>A0A3Q9P1X7</accession>
<dbReference type="EC" id="2.3.1.37" evidence="6"/>
<comment type="catalytic activity">
    <reaction evidence="14">
        <text>succinyl-CoA + glycine + H(+) = 5-aminolevulinate + CO2 + CoA</text>
        <dbReference type="Rhea" id="RHEA:12921"/>
        <dbReference type="ChEBI" id="CHEBI:15378"/>
        <dbReference type="ChEBI" id="CHEBI:16526"/>
        <dbReference type="ChEBI" id="CHEBI:57287"/>
        <dbReference type="ChEBI" id="CHEBI:57292"/>
        <dbReference type="ChEBI" id="CHEBI:57305"/>
        <dbReference type="ChEBI" id="CHEBI:356416"/>
        <dbReference type="EC" id="2.3.1.37"/>
    </reaction>
</comment>
<proteinExistence type="inferred from homology"/>
<evidence type="ECO:0000256" key="6">
    <source>
        <dbReference type="ARBA" id="ARBA00013257"/>
    </source>
</evidence>
<name>A0A3Q9P1X7_BREAU</name>
<organism evidence="18 19">
    <name type="scientific">Brevibacterium aurantiacum</name>
    <dbReference type="NCBI Taxonomy" id="273384"/>
    <lineage>
        <taxon>Bacteria</taxon>
        <taxon>Bacillati</taxon>
        <taxon>Actinomycetota</taxon>
        <taxon>Actinomycetes</taxon>
        <taxon>Micrococcales</taxon>
        <taxon>Brevibacteriaceae</taxon>
        <taxon>Brevibacterium</taxon>
    </lineage>
</organism>
<keyword evidence="9" id="KW-0350">Heme biosynthesis</keyword>
<evidence type="ECO:0000256" key="8">
    <source>
        <dbReference type="ARBA" id="ARBA00022898"/>
    </source>
</evidence>
<comment type="cofactor">
    <cofactor evidence="1 16">
        <name>pyridoxal 5'-phosphate</name>
        <dbReference type="ChEBI" id="CHEBI:597326"/>
    </cofactor>
</comment>
<dbReference type="InterPro" id="IPR015422">
    <property type="entry name" value="PyrdxlP-dep_Trfase_small"/>
</dbReference>
<dbReference type="Gene3D" id="3.90.1150.10">
    <property type="entry name" value="Aspartate Aminotransferase, domain 1"/>
    <property type="match status" value="1"/>
</dbReference>
<dbReference type="GO" id="GO:0006782">
    <property type="term" value="P:protoporphyrinogen IX biosynthetic process"/>
    <property type="evidence" value="ECO:0007669"/>
    <property type="project" value="UniProtKB-UniPathway"/>
</dbReference>
<evidence type="ECO:0000313" key="18">
    <source>
        <dbReference type="EMBL" id="AZT97650.1"/>
    </source>
</evidence>
<evidence type="ECO:0000256" key="4">
    <source>
        <dbReference type="ARBA" id="ARBA00011738"/>
    </source>
</evidence>
<dbReference type="UniPathway" id="UPA00251">
    <property type="reaction ID" value="UER00375"/>
</dbReference>
<evidence type="ECO:0000256" key="13">
    <source>
        <dbReference type="ARBA" id="ARBA00032773"/>
    </source>
</evidence>
<evidence type="ECO:0000256" key="11">
    <source>
        <dbReference type="ARBA" id="ARBA00031691"/>
    </source>
</evidence>
<comment type="subunit">
    <text evidence="4">Homodimer.</text>
</comment>
<reference evidence="18 19" key="1">
    <citation type="submission" date="2017-12" db="EMBL/GenBank/DDBJ databases">
        <authorList>
            <person name="Levesque S."/>
        </authorList>
    </citation>
    <scope>NUCLEOTIDE SEQUENCE [LARGE SCALE GENOMIC DNA]</scope>
    <source>
        <strain evidence="18 19">SMQ-1420</strain>
    </source>
</reference>
<dbReference type="InterPro" id="IPR004839">
    <property type="entry name" value="Aminotransferase_I/II_large"/>
</dbReference>
<evidence type="ECO:0000256" key="2">
    <source>
        <dbReference type="ARBA" id="ARBA00005029"/>
    </source>
</evidence>
<keyword evidence="8 16" id="KW-0663">Pyridoxal phosphate</keyword>
<evidence type="ECO:0000256" key="15">
    <source>
        <dbReference type="ARBA" id="ARBA00047715"/>
    </source>
</evidence>
<evidence type="ECO:0000256" key="7">
    <source>
        <dbReference type="ARBA" id="ARBA00022679"/>
    </source>
</evidence>
<dbReference type="CDD" id="cd06454">
    <property type="entry name" value="KBL_like"/>
    <property type="match status" value="1"/>
</dbReference>
<evidence type="ECO:0000256" key="9">
    <source>
        <dbReference type="ARBA" id="ARBA00023133"/>
    </source>
</evidence>
<dbReference type="EC" id="2.3.1.47" evidence="5"/>